<dbReference type="InParanoid" id="A0A212EUH7"/>
<proteinExistence type="inferred from homology"/>
<comment type="caution">
    <text evidence="7">The sequence shown here is derived from an EMBL/GenBank/DDBJ whole genome shotgun (WGS) entry which is preliminary data.</text>
</comment>
<dbReference type="PROSITE" id="PS50404">
    <property type="entry name" value="GST_NTER"/>
    <property type="match status" value="1"/>
</dbReference>
<dbReference type="SUPFAM" id="SSF52833">
    <property type="entry name" value="Thioredoxin-like"/>
    <property type="match status" value="1"/>
</dbReference>
<reference evidence="7 8" key="1">
    <citation type="journal article" date="2011" name="Cell">
        <title>The monarch butterfly genome yields insights into long-distance migration.</title>
        <authorList>
            <person name="Zhan S."/>
            <person name="Merlin C."/>
            <person name="Boore J.L."/>
            <person name="Reppert S.M."/>
        </authorList>
    </citation>
    <scope>NUCLEOTIDE SEQUENCE [LARGE SCALE GENOMIC DNA]</scope>
    <source>
        <strain evidence="7">F-2</strain>
    </source>
</reference>
<evidence type="ECO:0000256" key="2">
    <source>
        <dbReference type="ARBA" id="ARBA00022679"/>
    </source>
</evidence>
<protein>
    <recommendedName>
        <fullName evidence="1">glutathione transferase</fullName>
        <ecNumber evidence="1">2.5.1.18</ecNumber>
    </recommendedName>
</protein>
<dbReference type="EMBL" id="AGBW02012400">
    <property type="protein sequence ID" value="OWR45117.1"/>
    <property type="molecule type" value="Genomic_DNA"/>
</dbReference>
<dbReference type="EC" id="2.5.1.18" evidence="1"/>
<dbReference type="InterPro" id="IPR036249">
    <property type="entry name" value="Thioredoxin-like_sf"/>
</dbReference>
<dbReference type="GO" id="GO:0006749">
    <property type="term" value="P:glutathione metabolic process"/>
    <property type="evidence" value="ECO:0007669"/>
    <property type="project" value="TreeGrafter"/>
</dbReference>
<evidence type="ECO:0000259" key="6">
    <source>
        <dbReference type="PROSITE" id="PS50404"/>
    </source>
</evidence>
<dbReference type="InterPro" id="IPR004045">
    <property type="entry name" value="Glutathione_S-Trfase_N"/>
</dbReference>
<keyword evidence="5" id="KW-0472">Membrane</keyword>
<feature type="transmembrane region" description="Helical" evidence="5">
    <location>
        <begin position="21"/>
        <end position="43"/>
    </location>
</feature>
<dbReference type="Proteomes" id="UP000007151">
    <property type="component" value="Unassembled WGS sequence"/>
</dbReference>
<evidence type="ECO:0000256" key="1">
    <source>
        <dbReference type="ARBA" id="ARBA00012452"/>
    </source>
</evidence>
<organism evidence="7 8">
    <name type="scientific">Danaus plexippus plexippus</name>
    <dbReference type="NCBI Taxonomy" id="278856"/>
    <lineage>
        <taxon>Eukaryota</taxon>
        <taxon>Metazoa</taxon>
        <taxon>Ecdysozoa</taxon>
        <taxon>Arthropoda</taxon>
        <taxon>Hexapoda</taxon>
        <taxon>Insecta</taxon>
        <taxon>Pterygota</taxon>
        <taxon>Neoptera</taxon>
        <taxon>Endopterygota</taxon>
        <taxon>Lepidoptera</taxon>
        <taxon>Glossata</taxon>
        <taxon>Ditrysia</taxon>
        <taxon>Papilionoidea</taxon>
        <taxon>Nymphalidae</taxon>
        <taxon>Danainae</taxon>
        <taxon>Danaini</taxon>
        <taxon>Danaina</taxon>
        <taxon>Danaus</taxon>
        <taxon>Danaus</taxon>
    </lineage>
</organism>
<dbReference type="STRING" id="278856.A0A212EUH7"/>
<dbReference type="PANTHER" id="PTHR11571:SF224">
    <property type="entry name" value="HEMATOPOIETIC PROSTAGLANDIN D SYNTHASE"/>
    <property type="match status" value="1"/>
</dbReference>
<evidence type="ECO:0000256" key="4">
    <source>
        <dbReference type="ARBA" id="ARBA00047960"/>
    </source>
</evidence>
<keyword evidence="5" id="KW-0812">Transmembrane</keyword>
<accession>A0A212EUH7</accession>
<feature type="domain" description="GST N-terminal" evidence="6">
    <location>
        <begin position="1"/>
        <end position="107"/>
    </location>
</feature>
<keyword evidence="2" id="KW-0808">Transferase</keyword>
<evidence type="ECO:0000256" key="3">
    <source>
        <dbReference type="ARBA" id="ARBA00038317"/>
    </source>
</evidence>
<comment type="similarity">
    <text evidence="3">Belongs to the GST superfamily. Sigma family.</text>
</comment>
<keyword evidence="8" id="KW-1185">Reference proteome</keyword>
<dbReference type="Gene3D" id="1.20.1050.130">
    <property type="match status" value="1"/>
</dbReference>
<evidence type="ECO:0000313" key="7">
    <source>
        <dbReference type="EMBL" id="OWR45117.1"/>
    </source>
</evidence>
<keyword evidence="5" id="KW-1133">Transmembrane helix</keyword>
<sequence>MSDSEAAVSPLKRSVNLVLRTVFHALCFVLFCGVLAYGFYIWFTISEEQATVPLLNDLKVLTPFFFTNWNFVTMPFGQMPVLDIDGKKYCQSIPIARLLGKKYGLAGDNAEEDFEIDQNVEFINDIRASETNLTCMKRRLR</sequence>
<name>A0A212EUH7_DANPL</name>
<dbReference type="KEGG" id="dpl:KGM_214564"/>
<dbReference type="PANTHER" id="PTHR11571">
    <property type="entry name" value="GLUTATHIONE S-TRANSFERASE"/>
    <property type="match status" value="1"/>
</dbReference>
<dbReference type="AlphaFoldDB" id="A0A212EUH7"/>
<evidence type="ECO:0000313" key="8">
    <source>
        <dbReference type="Proteomes" id="UP000007151"/>
    </source>
</evidence>
<gene>
    <name evidence="7" type="ORF">KGM_214564</name>
</gene>
<comment type="catalytic activity">
    <reaction evidence="4">
        <text>RX + glutathione = an S-substituted glutathione + a halide anion + H(+)</text>
        <dbReference type="Rhea" id="RHEA:16437"/>
        <dbReference type="ChEBI" id="CHEBI:15378"/>
        <dbReference type="ChEBI" id="CHEBI:16042"/>
        <dbReference type="ChEBI" id="CHEBI:17792"/>
        <dbReference type="ChEBI" id="CHEBI:57925"/>
        <dbReference type="ChEBI" id="CHEBI:90779"/>
        <dbReference type="EC" id="2.5.1.18"/>
    </reaction>
</comment>
<evidence type="ECO:0000256" key="5">
    <source>
        <dbReference type="SAM" id="Phobius"/>
    </source>
</evidence>
<dbReference type="InterPro" id="IPR050213">
    <property type="entry name" value="GST_superfamily"/>
</dbReference>
<dbReference type="GO" id="GO:0004364">
    <property type="term" value="F:glutathione transferase activity"/>
    <property type="evidence" value="ECO:0007669"/>
    <property type="project" value="UniProtKB-EC"/>
</dbReference>